<comment type="caution">
    <text evidence="1">The sequence shown here is derived from an EMBL/GenBank/DDBJ whole genome shotgun (WGS) entry which is preliminary data.</text>
</comment>
<organism evidence="1">
    <name type="scientific">candidate division WOR-3 bacterium</name>
    <dbReference type="NCBI Taxonomy" id="2052148"/>
    <lineage>
        <taxon>Bacteria</taxon>
        <taxon>Bacteria division WOR-3</taxon>
    </lineage>
</organism>
<gene>
    <name evidence="1" type="ORF">ENL43_03790</name>
</gene>
<reference evidence="1" key="1">
    <citation type="journal article" date="2020" name="mSystems">
        <title>Genome- and Community-Level Interaction Insights into Carbon Utilization and Element Cycling Functions of Hydrothermarchaeota in Hydrothermal Sediment.</title>
        <authorList>
            <person name="Zhou Z."/>
            <person name="Liu Y."/>
            <person name="Xu W."/>
            <person name="Pan J."/>
            <person name="Luo Z.H."/>
            <person name="Li M."/>
        </authorList>
    </citation>
    <scope>NUCLEOTIDE SEQUENCE [LARGE SCALE GENOMIC DNA]</scope>
    <source>
        <strain evidence="1">HyVt-96</strain>
    </source>
</reference>
<protein>
    <submittedName>
        <fullName evidence="1">Uncharacterized protein</fullName>
    </submittedName>
</protein>
<dbReference type="Proteomes" id="UP000886050">
    <property type="component" value="Unassembled WGS sequence"/>
</dbReference>
<name>A0A7V5HNQ2_UNCW3</name>
<proteinExistence type="predicted"/>
<evidence type="ECO:0000313" key="1">
    <source>
        <dbReference type="EMBL" id="HHF53468.1"/>
    </source>
</evidence>
<accession>A0A7V5HNQ2</accession>
<dbReference type="AlphaFoldDB" id="A0A7V5HNQ2"/>
<sequence>MRYLTSENPYLICRFSTGDAATIDIYDLSDDSKIVDGASMSEIGSTGYFKYQFNPNPATLTEYLYIADNGTEEHAGKVILGGYPDSILEDTNELQTNQGNWVTATGFSTHSAADVRAEMDNNSTKLSAIETDTQDIQSRIPAALSPDGNIRADALAISGSTDAADKLEASAKTIVPGTAVAGTLSNTQMTTDLTETTNNHYNGRIIIWTSGVLKDQATDVTSYDGTTKKLTYTATTEAPSEGDTFVLV</sequence>
<dbReference type="EMBL" id="DRTX01000196">
    <property type="protein sequence ID" value="HHF53468.1"/>
    <property type="molecule type" value="Genomic_DNA"/>
</dbReference>